<evidence type="ECO:0000313" key="3">
    <source>
        <dbReference type="Proteomes" id="UP001549112"/>
    </source>
</evidence>
<dbReference type="RefSeq" id="WP_354186097.1">
    <property type="nucleotide sequence ID" value="NZ_JBEPLT010000005.1"/>
</dbReference>
<keyword evidence="1" id="KW-0812">Transmembrane</keyword>
<organism evidence="2 3">
    <name type="scientific">Bartonella japonica</name>
    <dbReference type="NCBI Taxonomy" id="357761"/>
    <lineage>
        <taxon>Bacteria</taxon>
        <taxon>Pseudomonadati</taxon>
        <taxon>Pseudomonadota</taxon>
        <taxon>Alphaproteobacteria</taxon>
        <taxon>Hyphomicrobiales</taxon>
        <taxon>Bartonellaceae</taxon>
        <taxon>Bartonella</taxon>
    </lineage>
</organism>
<comment type="caution">
    <text evidence="2">The sequence shown here is derived from an EMBL/GenBank/DDBJ whole genome shotgun (WGS) entry which is preliminary data.</text>
</comment>
<protein>
    <submittedName>
        <fullName evidence="2">Mg/Co/Ni transporter MgtE</fullName>
    </submittedName>
</protein>
<gene>
    <name evidence="2" type="ORF">ABID39_000718</name>
</gene>
<keyword evidence="1" id="KW-1133">Transmembrane helix</keyword>
<name>A0ABV2FNE3_9HYPH</name>
<feature type="transmembrane region" description="Helical" evidence="1">
    <location>
        <begin position="37"/>
        <end position="62"/>
    </location>
</feature>
<dbReference type="EMBL" id="JBEPLT010000005">
    <property type="protein sequence ID" value="MET3560031.1"/>
    <property type="molecule type" value="Genomic_DNA"/>
</dbReference>
<evidence type="ECO:0000313" key="2">
    <source>
        <dbReference type="EMBL" id="MET3560031.1"/>
    </source>
</evidence>
<keyword evidence="1" id="KW-0472">Membrane</keyword>
<evidence type="ECO:0000256" key="1">
    <source>
        <dbReference type="SAM" id="Phobius"/>
    </source>
</evidence>
<reference evidence="2 3" key="1">
    <citation type="submission" date="2024-06" db="EMBL/GenBank/DDBJ databases">
        <title>Genomic Encyclopedia of Type Strains, Phase IV (KMG-IV): sequencing the most valuable type-strain genomes for metagenomic binning, comparative biology and taxonomic classification.</title>
        <authorList>
            <person name="Goeker M."/>
        </authorList>
    </citation>
    <scope>NUCLEOTIDE SEQUENCE [LARGE SCALE GENOMIC DNA]</scope>
    <source>
        <strain evidence="2 3">DSM 23650</strain>
    </source>
</reference>
<feature type="transmembrane region" description="Helical" evidence="1">
    <location>
        <begin position="74"/>
        <end position="102"/>
    </location>
</feature>
<keyword evidence="3" id="KW-1185">Reference proteome</keyword>
<dbReference type="Proteomes" id="UP001549112">
    <property type="component" value="Unassembled WGS sequence"/>
</dbReference>
<accession>A0ABV2FNE3</accession>
<sequence length="110" mass="12019">MKEKNVINFKTYSNPDFHYYCEKNFFKKICHSIKESAFIGSLNGSISGVIAAILATYGYIALPGFGPVIAMGPGIALIFGVIIGAIIGLIMGLFVGIFCILWETCTYPKR</sequence>
<proteinExistence type="predicted"/>